<dbReference type="RefSeq" id="WP_023544487.1">
    <property type="nucleotide sequence ID" value="NZ_CM002285.1"/>
</dbReference>
<dbReference type="InterPro" id="IPR056470">
    <property type="entry name" value="BesD/HalB-like"/>
</dbReference>
<organism evidence="1 2">
    <name type="scientific">Streptomyces roseochromogenus subsp. oscitans DS 12.976</name>
    <dbReference type="NCBI Taxonomy" id="1352936"/>
    <lineage>
        <taxon>Bacteria</taxon>
        <taxon>Bacillati</taxon>
        <taxon>Actinomycetota</taxon>
        <taxon>Actinomycetes</taxon>
        <taxon>Kitasatosporales</taxon>
        <taxon>Streptomycetaceae</taxon>
        <taxon>Streptomyces</taxon>
    </lineage>
</organism>
<evidence type="ECO:0008006" key="3">
    <source>
        <dbReference type="Google" id="ProtNLM"/>
    </source>
</evidence>
<protein>
    <recommendedName>
        <fullName evidence="3">Fe2OG dioxygenase domain-containing protein</fullName>
    </recommendedName>
</protein>
<reference evidence="1 2" key="1">
    <citation type="journal article" date="2014" name="Genome Announc.">
        <title>Draft Genome Sequence of Streptomyces roseochromogenes subsp. oscitans DS 12.976, Producer of the Aminocoumarin Antibiotic Clorobiocin.</title>
        <authorList>
            <person name="Ruckert C."/>
            <person name="Kalinowski J."/>
            <person name="Heide L."/>
            <person name="Apel A.K."/>
        </authorList>
    </citation>
    <scope>NUCLEOTIDE SEQUENCE [LARGE SCALE GENOMIC DNA]</scope>
    <source>
        <strain evidence="1 2">DS 12.976</strain>
    </source>
</reference>
<dbReference type="HOGENOM" id="CLU_097175_0_0_11"/>
<comment type="caution">
    <text evidence="1">The sequence shown here is derived from an EMBL/GenBank/DDBJ whole genome shotgun (WGS) entry which is preliminary data.</text>
</comment>
<dbReference type="SUPFAM" id="SSF51197">
    <property type="entry name" value="Clavaminate synthase-like"/>
    <property type="match status" value="1"/>
</dbReference>
<dbReference type="EMBL" id="AWQX01000010">
    <property type="protein sequence ID" value="EST36430.1"/>
    <property type="molecule type" value="Genomic_DNA"/>
</dbReference>
<dbReference type="Proteomes" id="UP000017984">
    <property type="component" value="Chromosome"/>
</dbReference>
<evidence type="ECO:0000313" key="2">
    <source>
        <dbReference type="Proteomes" id="UP000017984"/>
    </source>
</evidence>
<proteinExistence type="predicted"/>
<keyword evidence="2" id="KW-1185">Reference proteome</keyword>
<dbReference type="OrthoDB" id="2897833at2"/>
<name>V6KW79_STRRC</name>
<dbReference type="Gene3D" id="2.60.120.620">
    <property type="entry name" value="q2cbj1_9rhob like domain"/>
    <property type="match status" value="1"/>
</dbReference>
<accession>V6KW79</accession>
<sequence length="222" mass="24211">MLTLPASDDVLASGFTDDGYLPLPGLLSATLLARLRAELQRLAALAVRRDFAMACMNNSPRHLTVVGGEAIAQHSTLIPALYREPALLAFLSRVTGLDITTVREPVERHVLNVLHRPGDTHGAHTDDYPLALVLFLRAPAYHRDGGLLEYTPRASTLDALNTCSARRAHHRSGDAHLLRSDTTAHRVTPLRRTGLQRVVLNMAYTTPGRQNAVTDSATLLYG</sequence>
<evidence type="ECO:0000313" key="1">
    <source>
        <dbReference type="EMBL" id="EST36430.1"/>
    </source>
</evidence>
<gene>
    <name evidence="1" type="ORF">M878_02280</name>
</gene>
<dbReference type="PATRIC" id="fig|1352936.5.peg.502"/>
<dbReference type="AlphaFoldDB" id="V6KW79"/>
<dbReference type="Pfam" id="PF23169">
    <property type="entry name" value="HalD"/>
    <property type="match status" value="1"/>
</dbReference>